<evidence type="ECO:0000313" key="2">
    <source>
        <dbReference type="Proteomes" id="UP000193870"/>
    </source>
</evidence>
<dbReference type="InterPro" id="IPR036866">
    <property type="entry name" value="RibonucZ/Hydroxyglut_hydro"/>
</dbReference>
<evidence type="ECO:0000313" key="1">
    <source>
        <dbReference type="EMBL" id="SLN36530.1"/>
    </source>
</evidence>
<sequence length="101" mass="11431">MFFDGTLWRDDAMIREGLGQTTGARMGHMSMCGREGSIAAHQFVLGRKVYIHMNNTNPVLRGCMPDQVGAWVINRHYYQHSIPMTDAAYMSRVGDPALRRT</sequence>
<gene>
    <name evidence="1" type="primary">pqqB</name>
    <name evidence="1" type="ORF">PAM7066_01554</name>
</gene>
<dbReference type="AlphaFoldDB" id="A0A1Y5SF51"/>
<dbReference type="InterPro" id="IPR016084">
    <property type="entry name" value="Haem_Oase-like_multi-hlx"/>
</dbReference>
<reference evidence="1 2" key="1">
    <citation type="submission" date="2017-03" db="EMBL/GenBank/DDBJ databases">
        <authorList>
            <person name="Afonso C.L."/>
            <person name="Miller P.J."/>
            <person name="Scott M.A."/>
            <person name="Spackman E."/>
            <person name="Goraichik I."/>
            <person name="Dimitrov K.M."/>
            <person name="Suarez D.L."/>
            <person name="Swayne D.E."/>
        </authorList>
    </citation>
    <scope>NUCLEOTIDE SEQUENCE [LARGE SCALE GENOMIC DNA]</scope>
    <source>
        <strain evidence="1 2">CECT 7066</strain>
    </source>
</reference>
<organism evidence="1 2">
    <name type="scientific">Palleronia marisminoris</name>
    <dbReference type="NCBI Taxonomy" id="315423"/>
    <lineage>
        <taxon>Bacteria</taxon>
        <taxon>Pseudomonadati</taxon>
        <taxon>Pseudomonadota</taxon>
        <taxon>Alphaproteobacteria</taxon>
        <taxon>Rhodobacterales</taxon>
        <taxon>Roseobacteraceae</taxon>
        <taxon>Palleronia</taxon>
    </lineage>
</organism>
<accession>A0A1Y5SF51</accession>
<protein>
    <submittedName>
        <fullName evidence="1">Coenzyme PQQ synthesis protein B</fullName>
    </submittedName>
</protein>
<dbReference type="Gene3D" id="3.60.15.10">
    <property type="entry name" value="Ribonuclease Z/Hydroxyacylglutathione hydrolase-like"/>
    <property type="match status" value="1"/>
</dbReference>
<proteinExistence type="predicted"/>
<dbReference type="SUPFAM" id="SSF48613">
    <property type="entry name" value="Heme oxygenase-like"/>
    <property type="match status" value="1"/>
</dbReference>
<keyword evidence="2" id="KW-1185">Reference proteome</keyword>
<name>A0A1Y5SF51_9RHOB</name>
<dbReference type="STRING" id="315423.SAMN04488020_103273"/>
<dbReference type="Proteomes" id="UP000193870">
    <property type="component" value="Unassembled WGS sequence"/>
</dbReference>
<dbReference type="EMBL" id="FWFV01000003">
    <property type="protein sequence ID" value="SLN36530.1"/>
    <property type="molecule type" value="Genomic_DNA"/>
</dbReference>